<dbReference type="PANTHER" id="PTHR32309">
    <property type="entry name" value="TYROSINE-PROTEIN KINASE"/>
    <property type="match status" value="1"/>
</dbReference>
<evidence type="ECO:0000256" key="1">
    <source>
        <dbReference type="ARBA" id="ARBA00004651"/>
    </source>
</evidence>
<dbReference type="Proteomes" id="UP001410394">
    <property type="component" value="Unassembled WGS sequence"/>
</dbReference>
<dbReference type="EMBL" id="JBDIVE010000003">
    <property type="protein sequence ID" value="MEN3068229.1"/>
    <property type="molecule type" value="Genomic_DNA"/>
</dbReference>
<feature type="domain" description="Polysaccharide chain length determinant N-terminal" evidence="7">
    <location>
        <begin position="18"/>
        <end position="70"/>
    </location>
</feature>
<organism evidence="8 9">
    <name type="scientific">Uliginosibacterium sediminicola</name>
    <dbReference type="NCBI Taxonomy" id="2024550"/>
    <lineage>
        <taxon>Bacteria</taxon>
        <taxon>Pseudomonadati</taxon>
        <taxon>Pseudomonadota</taxon>
        <taxon>Betaproteobacteria</taxon>
        <taxon>Rhodocyclales</taxon>
        <taxon>Zoogloeaceae</taxon>
        <taxon>Uliginosibacterium</taxon>
    </lineage>
</organism>
<evidence type="ECO:0000256" key="2">
    <source>
        <dbReference type="ARBA" id="ARBA00022475"/>
    </source>
</evidence>
<accession>A0ABU9YWW6</accession>
<comment type="caution">
    <text evidence="8">The sequence shown here is derived from an EMBL/GenBank/DDBJ whole genome shotgun (WGS) entry which is preliminary data.</text>
</comment>
<evidence type="ECO:0000256" key="5">
    <source>
        <dbReference type="ARBA" id="ARBA00023136"/>
    </source>
</evidence>
<evidence type="ECO:0000256" key="4">
    <source>
        <dbReference type="ARBA" id="ARBA00022989"/>
    </source>
</evidence>
<feature type="transmembrane region" description="Helical" evidence="6">
    <location>
        <begin position="214"/>
        <end position="233"/>
    </location>
</feature>
<name>A0ABU9YWW6_9RHOO</name>
<evidence type="ECO:0000313" key="8">
    <source>
        <dbReference type="EMBL" id="MEN3068229.1"/>
    </source>
</evidence>
<dbReference type="InterPro" id="IPR050445">
    <property type="entry name" value="Bact_polysacc_biosynth/exp"/>
</dbReference>
<evidence type="ECO:0000256" key="3">
    <source>
        <dbReference type="ARBA" id="ARBA00022692"/>
    </source>
</evidence>
<evidence type="ECO:0000259" key="7">
    <source>
        <dbReference type="Pfam" id="PF02706"/>
    </source>
</evidence>
<comment type="subcellular location">
    <subcellularLocation>
        <location evidence="1">Cell membrane</location>
        <topology evidence="1">Multi-pass membrane protein</topology>
    </subcellularLocation>
</comment>
<keyword evidence="9" id="KW-1185">Reference proteome</keyword>
<dbReference type="PANTHER" id="PTHR32309:SF31">
    <property type="entry name" value="CAPSULAR EXOPOLYSACCHARIDE FAMILY"/>
    <property type="match status" value="1"/>
</dbReference>
<keyword evidence="2" id="KW-1003">Cell membrane</keyword>
<dbReference type="RefSeq" id="WP_345918999.1">
    <property type="nucleotide sequence ID" value="NZ_JBDIVE010000003.1"/>
</dbReference>
<proteinExistence type="predicted"/>
<sequence length="243" mass="26772">MEKAPPLAPLVQSSAETMSLHIFVCQLLKGKWKLLFSTLLGAALAFGLSVVVTPKWEVEAVIRVATVLGEPVESVQEFVDRLRSPYMVKSVLQARGLPPTSQNVKKLMEQTRLSVVGAGVQIRVRADSDTDATRLAQTYLDLAVQQHEQQVQTMIEAIKKHALLEQLATRYSDVHYFSDKKSSLPDVVDLLRSSETRFTVPPSSFPKPVFPNRILFLAAGILAGLALGLIWVFHGKAPTESGR</sequence>
<dbReference type="Pfam" id="PF02706">
    <property type="entry name" value="Wzz"/>
    <property type="match status" value="1"/>
</dbReference>
<protein>
    <submittedName>
        <fullName evidence="8">Wzz/FepE/Etk N-terminal domain-containing protein</fullName>
    </submittedName>
</protein>
<evidence type="ECO:0000256" key="6">
    <source>
        <dbReference type="SAM" id="Phobius"/>
    </source>
</evidence>
<evidence type="ECO:0000313" key="9">
    <source>
        <dbReference type="Proteomes" id="UP001410394"/>
    </source>
</evidence>
<gene>
    <name evidence="8" type="ORF">ABDB84_07035</name>
</gene>
<reference evidence="8 9" key="1">
    <citation type="journal article" date="2018" name="Int. J. Syst. Evol. Microbiol.">
        <title>Uliginosibacterium sediminicola sp. nov., isolated from freshwater sediment.</title>
        <authorList>
            <person name="Hwang W.M."/>
            <person name="Kim S.M."/>
            <person name="Kang K."/>
            <person name="Ahn T.Y."/>
        </authorList>
    </citation>
    <scope>NUCLEOTIDE SEQUENCE [LARGE SCALE GENOMIC DNA]</scope>
    <source>
        <strain evidence="8 9">M1-21</strain>
    </source>
</reference>
<dbReference type="InterPro" id="IPR003856">
    <property type="entry name" value="LPS_length_determ_N"/>
</dbReference>
<keyword evidence="4 6" id="KW-1133">Transmembrane helix</keyword>
<keyword evidence="3 6" id="KW-0812">Transmembrane</keyword>
<keyword evidence="5 6" id="KW-0472">Membrane</keyword>